<evidence type="ECO:0000256" key="4">
    <source>
        <dbReference type="ARBA" id="ARBA00004613"/>
    </source>
</evidence>
<evidence type="ECO:0000256" key="11">
    <source>
        <dbReference type="ARBA" id="ARBA00022801"/>
    </source>
</evidence>
<dbReference type="InterPro" id="IPR057393">
    <property type="entry name" value="PIC_HAP1_IgA0_b-sol2"/>
</dbReference>
<evidence type="ECO:0000256" key="16">
    <source>
        <dbReference type="ARBA" id="ARBA00023237"/>
    </source>
</evidence>
<dbReference type="GO" id="GO:0009986">
    <property type="term" value="C:cell surface"/>
    <property type="evidence" value="ECO:0007669"/>
    <property type="project" value="UniProtKB-SubCell"/>
</dbReference>
<dbReference type="InterPro" id="IPR036709">
    <property type="entry name" value="Autotransporte_beta_dom_sf"/>
</dbReference>
<evidence type="ECO:0000256" key="13">
    <source>
        <dbReference type="ARBA" id="ARBA00023026"/>
    </source>
</evidence>
<comment type="subcellular location">
    <subcellularLocation>
        <location evidence="3">Cell outer membrane</location>
        <topology evidence="3">Multi-pass membrane protein</topology>
    </subcellularLocation>
    <subcellularLocation>
        <location evidence="1">Cell surface</location>
    </subcellularLocation>
    <subcellularLocation>
        <location evidence="2">Periplasm</location>
    </subcellularLocation>
    <subcellularLocation>
        <location evidence="4">Secreted</location>
    </subcellularLocation>
</comment>
<feature type="domain" description="Autotransporter" evidence="17">
    <location>
        <begin position="1112"/>
        <end position="1378"/>
    </location>
</feature>
<dbReference type="InterPro" id="IPR006315">
    <property type="entry name" value="OM_autotransptr_brl_dom"/>
</dbReference>
<keyword evidence="13" id="KW-0843">Virulence</keyword>
<dbReference type="PRINTS" id="PR00921">
    <property type="entry name" value="IGASERPTASE"/>
</dbReference>
<evidence type="ECO:0000256" key="10">
    <source>
        <dbReference type="ARBA" id="ARBA00022764"/>
    </source>
</evidence>
<protein>
    <submittedName>
        <fullName evidence="19">Autotransporter outer membrane beta-barrel domain-containing protein</fullName>
    </submittedName>
</protein>
<evidence type="ECO:0000256" key="14">
    <source>
        <dbReference type="ARBA" id="ARBA00023136"/>
    </source>
</evidence>
<evidence type="ECO:0000256" key="15">
    <source>
        <dbReference type="ARBA" id="ARBA00023145"/>
    </source>
</evidence>
<evidence type="ECO:0000256" key="9">
    <source>
        <dbReference type="ARBA" id="ARBA00022729"/>
    </source>
</evidence>
<comment type="caution">
    <text evidence="19">The sequence shown here is derived from an EMBL/GenBank/DDBJ whole genome shotgun (WGS) entry which is preliminary data.</text>
</comment>
<accession>A0A5U9VNT7</accession>
<dbReference type="Gene3D" id="2.40.10.120">
    <property type="match status" value="1"/>
</dbReference>
<dbReference type="PANTHER" id="PTHR12338">
    <property type="entry name" value="AUTOTRANSPORTER"/>
    <property type="match status" value="1"/>
</dbReference>
<dbReference type="PANTHER" id="PTHR12338:SF9">
    <property type="entry name" value="IMMUNOGLOBULIN A1 PROTEASE AUTOTRANSPORTER"/>
    <property type="match status" value="1"/>
</dbReference>
<keyword evidence="7" id="KW-0645">Protease</keyword>
<dbReference type="PROSITE" id="PS51691">
    <property type="entry name" value="PEPTIDASE_S6"/>
    <property type="match status" value="1"/>
</dbReference>
<keyword evidence="11" id="KW-0378">Hydrolase</keyword>
<dbReference type="GO" id="GO:0006508">
    <property type="term" value="P:proteolysis"/>
    <property type="evidence" value="ECO:0007669"/>
    <property type="project" value="UniProtKB-KW"/>
</dbReference>
<dbReference type="GO" id="GO:0005576">
    <property type="term" value="C:extracellular region"/>
    <property type="evidence" value="ECO:0007669"/>
    <property type="project" value="UniProtKB-SubCell"/>
</dbReference>
<dbReference type="PROSITE" id="PS51208">
    <property type="entry name" value="AUTOTRANSPORTER"/>
    <property type="match status" value="1"/>
</dbReference>
<dbReference type="NCBIfam" id="TIGR01414">
    <property type="entry name" value="autotrans_barl"/>
    <property type="match status" value="1"/>
</dbReference>
<keyword evidence="16" id="KW-0998">Cell outer membrane</keyword>
<evidence type="ECO:0000259" key="18">
    <source>
        <dbReference type="PROSITE" id="PS51691"/>
    </source>
</evidence>
<proteinExistence type="predicted"/>
<keyword evidence="9" id="KW-0732">Signal</keyword>
<sequence length="1378" mass="150516">MNRIYALKYCFRFNSVIPVPEFCHRRTKSSTKILQAGLLLTLQCSGLPLVYASEVSNEIPYQTFRDFAENKGEFSPGSRDIRIYKKNGSMAGNLSQAPMPDFSSVNAGSAVATLISPQYIASVKHNGGYKGVSFGNGQNYYSIVDRNNHPFRDFHAPRLNKIVTEVVPAEVTSAGTGQGVYSNQRRFPVFYRLGSGTQMTKDRNGHLDGISDAYVFTTGGTMGSPVISDWSVVNNPGLIFSPVNGPLASYGLVGDSGSPVFTWDADKQKWVMLGVYSGYYGPQGVTSRFTVVPVDFTERVKREDDDAPVFFMQGDLPLRWKSDASTGTGSLQQGDHIFETYGQKGKNLNDGKNLTFYGTDGKVILQDSVNLGAGTLTFRDSYTVSPATNETWKGGGIDIAQNAVVVWKVNGIKGDNLHKIGIGTLKVNAAGINEGGLKVGDGTVILSQQPDGHGQVQAFSSVNIASGRPTVVLSDNRQVNPDNISWGFRGGVLDINGNNITFHKINAADNGAVITNTSTTESLLTISPVSNLSVSINDWNKNWRSGGEKGLLYKRSVLFIRTADYFIQKKKGYGHFPFNQSSNTDWEYVGHDEEAAKKRVLSGRPKDNLLFHGNLTGNMNVRTDTSASSGGIAFDGNIILPVNTVSQSDGELIFQGHPVIHAYNTKAVADKLASLGDHSVRTQPVSFDQPDWETRKFFVKELSLQNASFRLARNAVMTGDINASHSSVTLGSPSLWIDMNDGRGTNARVQEGVSIASNTSDMSDYHGHITLNNQSTLDIREKFSGGITADNSAVSVASRQAVLSGYSLFRKTPLILQNGARLTAREGLGSDSSVSISPGARLTLSASPGVVIPGSYIPAEYRIQSFTLSGQDAGLQIRPWTYVTGNIKADSSADIAIGDGSADAGLDKNLPFRTWLLSSRLLGYRNVWQGRVDAEHGRMNVISTDWKMYGNSRVHDLNIANSRVSFGGSGFTHLMVESLKSDQSSFALRTDLKNSDKITVSKHAEGHDNTLFVNYLRKPSGKDMLDIPLVSAPAGTDPTLFKVAEKVTGFSLVTPRIRTEEKDGMTRWVLDGFNVVPDKNITRSAKSFLGTGKQNFLTEVNNLNKRMGDLRDTQGDDGLWVRVMNGVGTGDAGYSDRYTHFQFGFDKKHRIHGADLFTGVLMSHTDSHAGNPAFSGETRSLGGGGYTSLMLDSGAYVDLIGKYVHHDNNYTARFAGLRKQDYGTHSWYAGMEAGYRYRLSANMYIEPQAELVYGAVSGSRFKWNDDGMDMSMTHRHYNPLTGRTGVAFGKTLTGKEWQVTVRAGVDYQFDLVSNGETALCDASGEHRFTGEKDSRMLYNVGVNARLNDRVRFGIELEQSAFGKYNVDHLINANLRYTF</sequence>
<evidence type="ECO:0000256" key="2">
    <source>
        <dbReference type="ARBA" id="ARBA00004418"/>
    </source>
</evidence>
<dbReference type="Pfam" id="PF24078">
    <property type="entry name" value="Beta-sol_PIC_HAP1_IgA0_2nd"/>
    <property type="match status" value="1"/>
</dbReference>
<dbReference type="GO" id="GO:0009279">
    <property type="term" value="C:cell outer membrane"/>
    <property type="evidence" value="ECO:0007669"/>
    <property type="project" value="UniProtKB-SubCell"/>
</dbReference>
<dbReference type="Proteomes" id="UP000839885">
    <property type="component" value="Unassembled WGS sequence"/>
</dbReference>
<evidence type="ECO:0000313" key="19">
    <source>
        <dbReference type="EMBL" id="EBS4547609.1"/>
    </source>
</evidence>
<evidence type="ECO:0000256" key="5">
    <source>
        <dbReference type="ARBA" id="ARBA00022452"/>
    </source>
</evidence>
<dbReference type="InterPro" id="IPR000710">
    <property type="entry name" value="Peptidase_S6"/>
</dbReference>
<evidence type="ECO:0000256" key="12">
    <source>
        <dbReference type="ARBA" id="ARBA00022825"/>
    </source>
</evidence>
<name>A0A5U9VNT7_SALNE</name>
<evidence type="ECO:0000256" key="7">
    <source>
        <dbReference type="ARBA" id="ARBA00022670"/>
    </source>
</evidence>
<keyword evidence="14" id="KW-0472">Membrane</keyword>
<keyword evidence="5" id="KW-1134">Transmembrane beta strand</keyword>
<keyword evidence="15" id="KW-0865">Zymogen</keyword>
<dbReference type="InterPro" id="IPR011050">
    <property type="entry name" value="Pectin_lyase_fold/virulence"/>
</dbReference>
<dbReference type="Gene3D" id="2.160.20.20">
    <property type="match status" value="1"/>
</dbReference>
<dbReference type="Pfam" id="PF02395">
    <property type="entry name" value="Peptidase_S6"/>
    <property type="match status" value="1"/>
</dbReference>
<dbReference type="Pfam" id="PF03797">
    <property type="entry name" value="Autotransporter"/>
    <property type="match status" value="1"/>
</dbReference>
<evidence type="ECO:0000256" key="1">
    <source>
        <dbReference type="ARBA" id="ARBA00004241"/>
    </source>
</evidence>
<dbReference type="SUPFAM" id="SSF103515">
    <property type="entry name" value="Autotransporter"/>
    <property type="match status" value="1"/>
</dbReference>
<evidence type="ECO:0000256" key="6">
    <source>
        <dbReference type="ARBA" id="ARBA00022525"/>
    </source>
</evidence>
<dbReference type="InterPro" id="IPR050909">
    <property type="entry name" value="Bact_Autotransporter_VF"/>
</dbReference>
<dbReference type="InterPro" id="IPR012332">
    <property type="entry name" value="Autotransporter_pectin_lyase_C"/>
</dbReference>
<dbReference type="Gene3D" id="2.40.128.130">
    <property type="entry name" value="Autotransporter beta-domain"/>
    <property type="match status" value="1"/>
</dbReference>
<dbReference type="InterPro" id="IPR030396">
    <property type="entry name" value="Peptidase_S6_dom"/>
</dbReference>
<dbReference type="InterPro" id="IPR005546">
    <property type="entry name" value="Autotransporte_beta"/>
</dbReference>
<gene>
    <name evidence="19" type="ORF">DQK32_17155</name>
</gene>
<evidence type="ECO:0000259" key="17">
    <source>
        <dbReference type="PROSITE" id="PS51208"/>
    </source>
</evidence>
<dbReference type="GO" id="GO:0042597">
    <property type="term" value="C:periplasmic space"/>
    <property type="evidence" value="ECO:0007669"/>
    <property type="project" value="UniProtKB-SubCell"/>
</dbReference>
<keyword evidence="10" id="KW-0574">Periplasm</keyword>
<dbReference type="Gene3D" id="3.30.160.280">
    <property type="match status" value="1"/>
</dbReference>
<dbReference type="GO" id="GO:0004252">
    <property type="term" value="F:serine-type endopeptidase activity"/>
    <property type="evidence" value="ECO:0007669"/>
    <property type="project" value="InterPro"/>
</dbReference>
<dbReference type="EMBL" id="AAGVNP010000097">
    <property type="protein sequence ID" value="EBS4547609.1"/>
    <property type="molecule type" value="Genomic_DNA"/>
</dbReference>
<dbReference type="SUPFAM" id="SSF51126">
    <property type="entry name" value="Pectin lyase-like"/>
    <property type="match status" value="1"/>
</dbReference>
<feature type="domain" description="Peptidase S6" evidence="18">
    <location>
        <begin position="53"/>
        <end position="299"/>
    </location>
</feature>
<evidence type="ECO:0000256" key="8">
    <source>
        <dbReference type="ARBA" id="ARBA00022692"/>
    </source>
</evidence>
<keyword evidence="12" id="KW-0720">Serine protease</keyword>
<reference evidence="19" key="1">
    <citation type="submission" date="2018-06" db="EMBL/GenBank/DDBJ databases">
        <authorList>
            <person name="Ashton P.M."/>
            <person name="Dallman T."/>
            <person name="Nair S."/>
            <person name="De Pinna E."/>
            <person name="Peters T."/>
            <person name="Grant K."/>
        </authorList>
    </citation>
    <scope>NUCLEOTIDE SEQUENCE [LARGE SCALE GENOMIC DNA]</scope>
    <source>
        <strain evidence="19">160804</strain>
    </source>
</reference>
<evidence type="ECO:0000256" key="3">
    <source>
        <dbReference type="ARBA" id="ARBA00004571"/>
    </source>
</evidence>
<keyword evidence="6" id="KW-0964">Secreted</keyword>
<organism evidence="19">
    <name type="scientific">Salmonella newport</name>
    <dbReference type="NCBI Taxonomy" id="108619"/>
    <lineage>
        <taxon>Bacteria</taxon>
        <taxon>Pseudomonadati</taxon>
        <taxon>Pseudomonadota</taxon>
        <taxon>Gammaproteobacteria</taxon>
        <taxon>Enterobacterales</taxon>
        <taxon>Enterobacteriaceae</taxon>
        <taxon>Salmonella</taxon>
    </lineage>
</organism>
<keyword evidence="8" id="KW-0812">Transmembrane</keyword>
<dbReference type="SMART" id="SM00869">
    <property type="entry name" value="Autotransporter"/>
    <property type="match status" value="1"/>
</dbReference>